<organism evidence="2 3">
    <name type="scientific">Roseivivax isoporae LMG 25204</name>
    <dbReference type="NCBI Taxonomy" id="1449351"/>
    <lineage>
        <taxon>Bacteria</taxon>
        <taxon>Pseudomonadati</taxon>
        <taxon>Pseudomonadota</taxon>
        <taxon>Alphaproteobacteria</taxon>
        <taxon>Rhodobacterales</taxon>
        <taxon>Roseobacteraceae</taxon>
        <taxon>Roseivivax</taxon>
    </lineage>
</organism>
<dbReference type="RefSeq" id="WP_051492362.1">
    <property type="nucleotide sequence ID" value="NZ_JAME01000085.1"/>
</dbReference>
<feature type="domain" description="Antitoxin Xre/MbcA/ParS-like toxin-binding" evidence="1">
    <location>
        <begin position="74"/>
        <end position="113"/>
    </location>
</feature>
<dbReference type="Pfam" id="PF09722">
    <property type="entry name" value="Xre_MbcA_ParS_C"/>
    <property type="match status" value="1"/>
</dbReference>
<dbReference type="Proteomes" id="UP000023430">
    <property type="component" value="Unassembled WGS sequence"/>
</dbReference>
<evidence type="ECO:0000259" key="1">
    <source>
        <dbReference type="Pfam" id="PF09722"/>
    </source>
</evidence>
<gene>
    <name evidence="2" type="ORF">RISW2_22985</name>
</gene>
<keyword evidence="3" id="KW-1185">Reference proteome</keyword>
<evidence type="ECO:0000313" key="2">
    <source>
        <dbReference type="EMBL" id="ETX26522.1"/>
    </source>
</evidence>
<dbReference type="AlphaFoldDB" id="X7F0X9"/>
<dbReference type="EMBL" id="JAME01000085">
    <property type="protein sequence ID" value="ETX26522.1"/>
    <property type="molecule type" value="Genomic_DNA"/>
</dbReference>
<reference evidence="2 3" key="1">
    <citation type="submission" date="2014-01" db="EMBL/GenBank/DDBJ databases">
        <title>Roseivivax isoporae LMG 25204 Genome Sequencing.</title>
        <authorList>
            <person name="Lai Q."/>
            <person name="Li G."/>
            <person name="Shao Z."/>
        </authorList>
    </citation>
    <scope>NUCLEOTIDE SEQUENCE [LARGE SCALE GENOMIC DNA]</scope>
    <source>
        <strain evidence="2 3">LMG 25204</strain>
    </source>
</reference>
<name>X7F0X9_9RHOB</name>
<evidence type="ECO:0000313" key="3">
    <source>
        <dbReference type="Proteomes" id="UP000023430"/>
    </source>
</evidence>
<accession>X7F0X9</accession>
<dbReference type="eggNOG" id="ENOG5033H65">
    <property type="taxonomic scope" value="Bacteria"/>
</dbReference>
<proteinExistence type="predicted"/>
<dbReference type="InterPro" id="IPR024467">
    <property type="entry name" value="Xre/MbcA/ParS-like_toxin-bd"/>
</dbReference>
<protein>
    <recommendedName>
        <fullName evidence="1">Antitoxin Xre/MbcA/ParS-like toxin-binding domain-containing protein</fullName>
    </recommendedName>
</protein>
<sequence length="137" mass="15260">MRTFLRICERLSLARDQQIALLGAPDASAYDAWAAAAQGRDFDLILSEDVLMRISAALGIYNGLEIYLTGDGQILWLTSPHRGPDFSGLRPLDLMLSGDLEDLLTVRRYLDARCDGVPPPGSDDYEFITENDIVWIE</sequence>
<comment type="caution">
    <text evidence="2">The sequence shown here is derived from an EMBL/GenBank/DDBJ whole genome shotgun (WGS) entry which is preliminary data.</text>
</comment>